<dbReference type="RefSeq" id="WP_046107131.1">
    <property type="nucleotide sequence ID" value="NZ_JZEX01000045.1"/>
</dbReference>
<dbReference type="InterPro" id="IPR051788">
    <property type="entry name" value="MFS_Transporter"/>
</dbReference>
<feature type="transmembrane region" description="Helical" evidence="5">
    <location>
        <begin position="160"/>
        <end position="180"/>
    </location>
</feature>
<reference evidence="7 8" key="1">
    <citation type="submission" date="2015-03" db="EMBL/GenBank/DDBJ databases">
        <authorList>
            <person name="Hassan Y.I."/>
            <person name="Lepp D."/>
            <person name="Li X.-Z."/>
            <person name="Zhou T."/>
        </authorList>
    </citation>
    <scope>NUCLEOTIDE SEQUENCE [LARGE SCALE GENOMIC DNA]</scope>
    <source>
        <strain evidence="7 8">BD-c194</strain>
    </source>
</reference>
<dbReference type="InterPro" id="IPR036259">
    <property type="entry name" value="MFS_trans_sf"/>
</dbReference>
<gene>
    <name evidence="7" type="ORF">VE25_03105</name>
</gene>
<organism evidence="7 8">
    <name type="scientific">Devosia geojensis</name>
    <dbReference type="NCBI Taxonomy" id="443610"/>
    <lineage>
        <taxon>Bacteria</taxon>
        <taxon>Pseudomonadati</taxon>
        <taxon>Pseudomonadota</taxon>
        <taxon>Alphaproteobacteria</taxon>
        <taxon>Hyphomicrobiales</taxon>
        <taxon>Devosiaceae</taxon>
        <taxon>Devosia</taxon>
    </lineage>
</organism>
<keyword evidence="8" id="KW-1185">Reference proteome</keyword>
<dbReference type="Gene3D" id="1.20.1250.20">
    <property type="entry name" value="MFS general substrate transporter like domains"/>
    <property type="match status" value="1"/>
</dbReference>
<evidence type="ECO:0000313" key="8">
    <source>
        <dbReference type="Proteomes" id="UP000033632"/>
    </source>
</evidence>
<feature type="transmembrane region" description="Helical" evidence="5">
    <location>
        <begin position="135"/>
        <end position="154"/>
    </location>
</feature>
<evidence type="ECO:0000256" key="3">
    <source>
        <dbReference type="ARBA" id="ARBA00022989"/>
    </source>
</evidence>
<feature type="transmembrane region" description="Helical" evidence="5">
    <location>
        <begin position="235"/>
        <end position="259"/>
    </location>
</feature>
<keyword evidence="3 5" id="KW-1133">Transmembrane helix</keyword>
<dbReference type="PATRIC" id="fig|443610.3.peg.3100"/>
<feature type="transmembrane region" description="Helical" evidence="5">
    <location>
        <begin position="329"/>
        <end position="351"/>
    </location>
</feature>
<feature type="domain" description="Major facilitator superfamily (MFS) profile" evidence="6">
    <location>
        <begin position="6"/>
        <end position="387"/>
    </location>
</feature>
<comment type="caution">
    <text evidence="7">The sequence shown here is derived from an EMBL/GenBank/DDBJ whole genome shotgun (WGS) entry which is preliminary data.</text>
</comment>
<evidence type="ECO:0000259" key="6">
    <source>
        <dbReference type="PROSITE" id="PS50850"/>
    </source>
</evidence>
<evidence type="ECO:0000256" key="2">
    <source>
        <dbReference type="ARBA" id="ARBA00022692"/>
    </source>
</evidence>
<dbReference type="CDD" id="cd17393">
    <property type="entry name" value="MFS_MosC_like"/>
    <property type="match status" value="1"/>
</dbReference>
<keyword evidence="2 5" id="KW-0812">Transmembrane</keyword>
<feature type="transmembrane region" description="Helical" evidence="5">
    <location>
        <begin position="38"/>
        <end position="60"/>
    </location>
</feature>
<feature type="transmembrane region" description="Helical" evidence="5">
    <location>
        <begin position="357"/>
        <end position="377"/>
    </location>
</feature>
<evidence type="ECO:0000256" key="1">
    <source>
        <dbReference type="ARBA" id="ARBA00004141"/>
    </source>
</evidence>
<sequence length="391" mass="39619">MASSTARRLVMLVFFLQPLAFGSWLARIPDVQAALGLGPAGLAVALIGLPVGTLATLPFAGPLVGRIGARNAIISGFVYYGVAVSIPAFTTDAAWLFAALVLTGSALSFLELGLNVKADRVEKATGRLLMNTAHGCWSLGMMAGSLIGAGLALSGMEARWAILMVALVTLPVGVGVGIALPRYPAEAAPAGEGSRRSAWSLPGWSLLGICLFVFGITITEGAMADWAAVFLRDVFAVQGSAGIGYTVFALLVAAGRFGGDMLKARFGAVRLARVCAGLALLGIAVLYLSPSVPVALVGFGIVGLGASVGFPLAVTAAASLTDRAASANVAVLSFIALLGFLVGPPVIGFVAEALDMRAGLAALVPVLVTSFILAGRLEPAPAVPEPKPSPA</sequence>
<proteinExistence type="predicted"/>
<feature type="transmembrane region" description="Helical" evidence="5">
    <location>
        <begin position="201"/>
        <end position="223"/>
    </location>
</feature>
<dbReference type="PANTHER" id="PTHR23514:SF13">
    <property type="entry name" value="INNER MEMBRANE PROTEIN YBJJ"/>
    <property type="match status" value="1"/>
</dbReference>
<name>A0A0F5FYF8_9HYPH</name>
<dbReference type="EMBL" id="JZEX01000045">
    <property type="protein sequence ID" value="KKB13212.1"/>
    <property type="molecule type" value="Genomic_DNA"/>
</dbReference>
<feature type="transmembrane region" description="Helical" evidence="5">
    <location>
        <begin position="72"/>
        <end position="89"/>
    </location>
</feature>
<dbReference type="SUPFAM" id="SSF103473">
    <property type="entry name" value="MFS general substrate transporter"/>
    <property type="match status" value="1"/>
</dbReference>
<dbReference type="Proteomes" id="UP000033632">
    <property type="component" value="Unassembled WGS sequence"/>
</dbReference>
<feature type="transmembrane region" description="Helical" evidence="5">
    <location>
        <begin position="294"/>
        <end position="317"/>
    </location>
</feature>
<dbReference type="Pfam" id="PF07690">
    <property type="entry name" value="MFS_1"/>
    <property type="match status" value="1"/>
</dbReference>
<dbReference type="InterPro" id="IPR011701">
    <property type="entry name" value="MFS"/>
</dbReference>
<feature type="transmembrane region" description="Helical" evidence="5">
    <location>
        <begin position="95"/>
        <end position="114"/>
    </location>
</feature>
<comment type="subcellular location">
    <subcellularLocation>
        <location evidence="1">Membrane</location>
        <topology evidence="1">Multi-pass membrane protein</topology>
    </subcellularLocation>
</comment>
<dbReference type="PANTHER" id="PTHR23514">
    <property type="entry name" value="BYPASS OF STOP CODON PROTEIN 6"/>
    <property type="match status" value="1"/>
</dbReference>
<dbReference type="InterPro" id="IPR020846">
    <property type="entry name" value="MFS_dom"/>
</dbReference>
<evidence type="ECO:0000256" key="4">
    <source>
        <dbReference type="ARBA" id="ARBA00023136"/>
    </source>
</evidence>
<dbReference type="PROSITE" id="PS50850">
    <property type="entry name" value="MFS"/>
    <property type="match status" value="1"/>
</dbReference>
<dbReference type="GO" id="GO:0022857">
    <property type="term" value="F:transmembrane transporter activity"/>
    <property type="evidence" value="ECO:0007669"/>
    <property type="project" value="InterPro"/>
</dbReference>
<protein>
    <submittedName>
        <fullName evidence="7">Membrane protein</fullName>
    </submittedName>
</protein>
<dbReference type="AlphaFoldDB" id="A0A0F5FYF8"/>
<feature type="transmembrane region" description="Helical" evidence="5">
    <location>
        <begin position="271"/>
        <end position="288"/>
    </location>
</feature>
<keyword evidence="4 5" id="KW-0472">Membrane</keyword>
<evidence type="ECO:0000313" key="7">
    <source>
        <dbReference type="EMBL" id="KKB13212.1"/>
    </source>
</evidence>
<dbReference type="GO" id="GO:0016020">
    <property type="term" value="C:membrane"/>
    <property type="evidence" value="ECO:0007669"/>
    <property type="project" value="UniProtKB-SubCell"/>
</dbReference>
<accession>A0A0F5FYF8</accession>
<dbReference type="STRING" id="443610.VE25_03105"/>
<evidence type="ECO:0000256" key="5">
    <source>
        <dbReference type="SAM" id="Phobius"/>
    </source>
</evidence>